<reference evidence="4" key="2">
    <citation type="journal article" date="2004" name="RNA">
        <title>Mitochondrial 3' tRNA editing in the jakobid Seculamonas ecuadoriensis: a novel mechanism and implications for tRNA processing.</title>
        <authorList>
            <person name="Leigh J."/>
            <person name="Lang B.F."/>
        </authorList>
    </citation>
    <scope>NUCLEOTIDE SEQUENCE</scope>
    <source>
        <strain evidence="4">ATCC 50688</strain>
    </source>
</reference>
<name>M4QM79_SECEC</name>
<keyword evidence="2 4" id="KW-0689">Ribosomal protein</keyword>
<evidence type="ECO:0000256" key="3">
    <source>
        <dbReference type="ARBA" id="ARBA00023274"/>
    </source>
</evidence>
<dbReference type="GO" id="GO:0005762">
    <property type="term" value="C:mitochondrial large ribosomal subunit"/>
    <property type="evidence" value="ECO:0007669"/>
    <property type="project" value="TreeGrafter"/>
</dbReference>
<dbReference type="AlphaFoldDB" id="M4QM79"/>
<dbReference type="RefSeq" id="YP_007890778.1">
    <property type="nucleotide sequence ID" value="NC_021128.1"/>
</dbReference>
<protein>
    <submittedName>
        <fullName evidence="4">Ribosomal protein L19</fullName>
    </submittedName>
</protein>
<comment type="similarity">
    <text evidence="1">Belongs to the bacterial ribosomal protein bL19 family.</text>
</comment>
<gene>
    <name evidence="4" type="primary">rpl19</name>
</gene>
<dbReference type="InterPro" id="IPR001857">
    <property type="entry name" value="Ribosomal_bL19"/>
</dbReference>
<organism evidence="4">
    <name type="scientific">Seculamonas ecuadoriensis</name>
    <name type="common">Flagellate</name>
    <dbReference type="NCBI Taxonomy" id="221724"/>
    <lineage>
        <taxon>Eukaryota</taxon>
        <taxon>Discoba</taxon>
        <taxon>Jakobida</taxon>
        <taxon>Histionina</taxon>
        <taxon>Seculamonas</taxon>
    </lineage>
</organism>
<evidence type="ECO:0000313" key="4">
    <source>
        <dbReference type="EMBL" id="AGH24473.1"/>
    </source>
</evidence>
<dbReference type="PANTHER" id="PTHR15680">
    <property type="entry name" value="RIBOSOMAL PROTEIN L19"/>
    <property type="match status" value="1"/>
</dbReference>
<reference evidence="4" key="4">
    <citation type="journal article" date="2013" name="Genome Biol. Evol.">
        <title>Strikingly bacteria-like and gene-rich mitochondrial genomes throughout jakobid protists.</title>
        <authorList>
            <person name="Burger G."/>
            <person name="Gray M.W."/>
            <person name="Forget L."/>
            <person name="Lang B.F."/>
        </authorList>
    </citation>
    <scope>NUCLEOTIDE SEQUENCE</scope>
    <source>
        <strain evidence="4">ATCC 50688</strain>
    </source>
</reference>
<dbReference type="SUPFAM" id="SSF50104">
    <property type="entry name" value="Translation proteins SH3-like domain"/>
    <property type="match status" value="1"/>
</dbReference>
<dbReference type="GO" id="GO:0006412">
    <property type="term" value="P:translation"/>
    <property type="evidence" value="ECO:0007669"/>
    <property type="project" value="InterPro"/>
</dbReference>
<reference evidence="4" key="3">
    <citation type="journal article" date="2006" name="RNA">
        <title>Hybrid E. coli--Mitochondrial ribonuclease P RNAs are catalytically active.</title>
        <authorList>
            <person name="Seif E."/>
            <person name="Cadieux A."/>
            <person name="Lang B.F."/>
        </authorList>
    </citation>
    <scope>NUCLEOTIDE SEQUENCE</scope>
    <source>
        <strain evidence="4">ATCC 50688</strain>
    </source>
</reference>
<dbReference type="InterPro" id="IPR008991">
    <property type="entry name" value="Translation_prot_SH3-like_sf"/>
</dbReference>
<dbReference type="Gene3D" id="2.30.30.790">
    <property type="match status" value="1"/>
</dbReference>
<dbReference type="InterPro" id="IPR038657">
    <property type="entry name" value="Ribosomal_bL19_sf"/>
</dbReference>
<keyword evidence="3" id="KW-0687">Ribonucleoprotein</keyword>
<keyword evidence="4" id="KW-0496">Mitochondrion</keyword>
<dbReference type="EMBL" id="KC353359">
    <property type="protein sequence ID" value="AGH24473.1"/>
    <property type="molecule type" value="Genomic_DNA"/>
</dbReference>
<evidence type="ECO:0000256" key="2">
    <source>
        <dbReference type="ARBA" id="ARBA00022980"/>
    </source>
</evidence>
<reference evidence="4" key="1">
    <citation type="journal article" date="2003" name="Mol. Biol. Evol.">
        <title>Structure of the bc1 complex from Seculamonas ecuadoriensis, a jakobid flagellate with an ancestral mitochondrial genome.</title>
        <authorList>
            <person name="Marx S."/>
            <person name="Baumgartner M."/>
            <person name="Kannan S."/>
            <person name="Braun H.P."/>
            <person name="Lang B.F."/>
            <person name="Burger G."/>
        </authorList>
    </citation>
    <scope>NUCLEOTIDE SEQUENCE</scope>
    <source>
        <strain evidence="4">ATCC 50688</strain>
    </source>
</reference>
<sequence>MNLIQLLRSEIQNKKVHSHDFNAGDVVTIKTSSLVNKKRKQVFKGICIAYKKNAQGGTILLRNVIAGEAVEQTFPLSSAFITEVHKVASKTKIKKSKLYYIRNKPMSHSRVA</sequence>
<dbReference type="GO" id="GO:0003735">
    <property type="term" value="F:structural constituent of ribosome"/>
    <property type="evidence" value="ECO:0007669"/>
    <property type="project" value="InterPro"/>
</dbReference>
<proteinExistence type="inferred from homology"/>
<geneLocation type="mitochondrion" evidence="4"/>
<dbReference type="PANTHER" id="PTHR15680:SF9">
    <property type="entry name" value="LARGE RIBOSOMAL SUBUNIT PROTEIN BL19M"/>
    <property type="match status" value="1"/>
</dbReference>
<dbReference type="Pfam" id="PF01245">
    <property type="entry name" value="Ribosomal_L19"/>
    <property type="match status" value="1"/>
</dbReference>
<evidence type="ECO:0000256" key="1">
    <source>
        <dbReference type="ARBA" id="ARBA00005781"/>
    </source>
</evidence>
<dbReference type="GeneID" id="15333263"/>
<accession>M4QM79</accession>